<evidence type="ECO:0000313" key="13">
    <source>
        <dbReference type="Proteomes" id="UP000297725"/>
    </source>
</evidence>
<dbReference type="PROSITE" id="PS51746">
    <property type="entry name" value="PPM_2"/>
    <property type="match status" value="1"/>
</dbReference>
<dbReference type="Pfam" id="PF13672">
    <property type="entry name" value="PP2C_2"/>
    <property type="match status" value="1"/>
</dbReference>
<dbReference type="FunFam" id="3.60.40.10:FF:000002">
    <property type="entry name" value="Serine/threonine phosphatase stp"/>
    <property type="match status" value="1"/>
</dbReference>
<dbReference type="EMBL" id="SRHU01000037">
    <property type="protein sequence ID" value="TFZ39255.1"/>
    <property type="molecule type" value="Genomic_DNA"/>
</dbReference>
<evidence type="ECO:0000313" key="10">
    <source>
        <dbReference type="EMBL" id="QCA28932.1"/>
    </source>
</evidence>
<evidence type="ECO:0000313" key="11">
    <source>
        <dbReference type="EMBL" id="TFZ39255.1"/>
    </source>
</evidence>
<dbReference type="InterPro" id="IPR001932">
    <property type="entry name" value="PPM-type_phosphatase-like_dom"/>
</dbReference>
<keyword evidence="12" id="KW-1185">Reference proteome</keyword>
<evidence type="ECO:0000256" key="2">
    <source>
        <dbReference type="ARBA" id="ARBA00013081"/>
    </source>
</evidence>
<sequence length="248" mass="27442">MKVAFQTNVGKKRSSNQDSVGLYINQKNIALAIVADGMGGHQAGDIASQLTVSQLGDAWEQTDIDDEELATSWLNVEIQRLNHLIYEEGIQFPERVGMGTTIVAAVVIDKRVILFNVGDSRSYRVRGDVISQLTEDHSLVNELVKTGEISKEEAQQHPRRNVLTRSLGLPTDVEIDSVTVDLLLNDYIILCTDGLSNMVPDERMLRVVSSEMTLKKKVTTLIEIANEAGGKDNITVLLMDFEDEEGEN</sequence>
<dbReference type="Proteomes" id="UP000297725">
    <property type="component" value="Unassembled WGS sequence"/>
</dbReference>
<evidence type="ECO:0000256" key="4">
    <source>
        <dbReference type="ARBA" id="ARBA00022801"/>
    </source>
</evidence>
<comment type="catalytic activity">
    <reaction evidence="8">
        <text>O-phospho-L-threonyl-[protein] + H2O = L-threonyl-[protein] + phosphate</text>
        <dbReference type="Rhea" id="RHEA:47004"/>
        <dbReference type="Rhea" id="RHEA-COMP:11060"/>
        <dbReference type="Rhea" id="RHEA-COMP:11605"/>
        <dbReference type="ChEBI" id="CHEBI:15377"/>
        <dbReference type="ChEBI" id="CHEBI:30013"/>
        <dbReference type="ChEBI" id="CHEBI:43474"/>
        <dbReference type="ChEBI" id="CHEBI:61977"/>
        <dbReference type="EC" id="3.1.3.16"/>
    </reaction>
</comment>
<dbReference type="SMART" id="SM00332">
    <property type="entry name" value="PP2Cc"/>
    <property type="match status" value="1"/>
</dbReference>
<keyword evidence="5" id="KW-0904">Protein phosphatase</keyword>
<reference evidence="10 12" key="2">
    <citation type="journal article" date="2020" name="Int. J. Syst. Evol. Microbiol.">
        <title>Vagococcus xieshaowenii sp. nov., isolated from snow finch (Montifringilla taczanowskii) cloacal content.</title>
        <authorList>
            <person name="Ge Y."/>
            <person name="Yang J."/>
            <person name="Lai X.H."/>
            <person name="Zhang G."/>
            <person name="Jin D."/>
            <person name="Lu S."/>
            <person name="Wang B."/>
            <person name="Huang Y."/>
            <person name="Huang Y."/>
            <person name="Ren Z."/>
            <person name="Zhang X."/>
            <person name="Xu J."/>
        </authorList>
    </citation>
    <scope>NUCLEOTIDE SEQUENCE [LARGE SCALE GENOMIC DNA]</scope>
    <source>
        <strain evidence="12">personal::cf-49</strain>
        <strain evidence="10">Personal::cf-49</strain>
    </source>
</reference>
<dbReference type="SMART" id="SM00331">
    <property type="entry name" value="PP2C_SIG"/>
    <property type="match status" value="1"/>
</dbReference>
<evidence type="ECO:0000256" key="3">
    <source>
        <dbReference type="ARBA" id="ARBA00022723"/>
    </source>
</evidence>
<dbReference type="GO" id="GO:0046872">
    <property type="term" value="F:metal ion binding"/>
    <property type="evidence" value="ECO:0007669"/>
    <property type="project" value="UniProtKB-KW"/>
</dbReference>
<dbReference type="SUPFAM" id="SSF81606">
    <property type="entry name" value="PP2C-like"/>
    <property type="match status" value="1"/>
</dbReference>
<dbReference type="NCBIfam" id="NF033484">
    <property type="entry name" value="Stp1_PP2C_phos"/>
    <property type="match status" value="1"/>
</dbReference>
<dbReference type="RefSeq" id="WP_135255247.1">
    <property type="nucleotide sequence ID" value="NZ_CP038865.1"/>
</dbReference>
<reference evidence="11 13" key="1">
    <citation type="submission" date="2019-03" db="EMBL/GenBank/DDBJ databases">
        <title>Vagococcus sp. was isolated fron gut of Carduelis flavirostris.</title>
        <authorList>
            <person name="Ge Y."/>
        </authorList>
    </citation>
    <scope>NUCLEOTIDE SEQUENCE [LARGE SCALE GENOMIC DNA]</scope>
    <source>
        <strain evidence="11 13">CF-210</strain>
    </source>
</reference>
<evidence type="ECO:0000256" key="1">
    <source>
        <dbReference type="ARBA" id="ARBA00001936"/>
    </source>
</evidence>
<evidence type="ECO:0000256" key="8">
    <source>
        <dbReference type="ARBA" id="ARBA00048336"/>
    </source>
</evidence>
<evidence type="ECO:0000313" key="12">
    <source>
        <dbReference type="Proteomes" id="UP000296883"/>
    </source>
</evidence>
<organism evidence="11 13">
    <name type="scientific">Vagococcus xieshaowenii</name>
    <dbReference type="NCBI Taxonomy" id="2562451"/>
    <lineage>
        <taxon>Bacteria</taxon>
        <taxon>Bacillati</taxon>
        <taxon>Bacillota</taxon>
        <taxon>Bacilli</taxon>
        <taxon>Lactobacillales</taxon>
        <taxon>Enterococcaceae</taxon>
        <taxon>Vagococcus</taxon>
    </lineage>
</organism>
<dbReference type="EC" id="3.1.3.16" evidence="2"/>
<dbReference type="EMBL" id="CP038865">
    <property type="protein sequence ID" value="QCA28932.1"/>
    <property type="molecule type" value="Genomic_DNA"/>
</dbReference>
<evidence type="ECO:0000256" key="5">
    <source>
        <dbReference type="ARBA" id="ARBA00022912"/>
    </source>
</evidence>
<dbReference type="GO" id="GO:0004722">
    <property type="term" value="F:protein serine/threonine phosphatase activity"/>
    <property type="evidence" value="ECO:0007669"/>
    <property type="project" value="UniProtKB-EC"/>
</dbReference>
<dbReference type="InterPro" id="IPR015655">
    <property type="entry name" value="PP2C"/>
</dbReference>
<name>A0AAJ5JKN0_9ENTE</name>
<evidence type="ECO:0000256" key="7">
    <source>
        <dbReference type="ARBA" id="ARBA00047761"/>
    </source>
</evidence>
<dbReference type="Proteomes" id="UP000296883">
    <property type="component" value="Chromosome"/>
</dbReference>
<accession>A0AAJ5JKN0</accession>
<dbReference type="AlphaFoldDB" id="A0AAJ5JKN0"/>
<evidence type="ECO:0000256" key="6">
    <source>
        <dbReference type="ARBA" id="ARBA00023211"/>
    </source>
</evidence>
<comment type="catalytic activity">
    <reaction evidence="7">
        <text>O-phospho-L-seryl-[protein] + H2O = L-seryl-[protein] + phosphate</text>
        <dbReference type="Rhea" id="RHEA:20629"/>
        <dbReference type="Rhea" id="RHEA-COMP:9863"/>
        <dbReference type="Rhea" id="RHEA-COMP:11604"/>
        <dbReference type="ChEBI" id="CHEBI:15377"/>
        <dbReference type="ChEBI" id="CHEBI:29999"/>
        <dbReference type="ChEBI" id="CHEBI:43474"/>
        <dbReference type="ChEBI" id="CHEBI:83421"/>
        <dbReference type="EC" id="3.1.3.16"/>
    </reaction>
</comment>
<proteinExistence type="predicted"/>
<dbReference type="CDD" id="cd00143">
    <property type="entry name" value="PP2Cc"/>
    <property type="match status" value="1"/>
</dbReference>
<dbReference type="PANTHER" id="PTHR47992">
    <property type="entry name" value="PROTEIN PHOSPHATASE"/>
    <property type="match status" value="1"/>
</dbReference>
<feature type="domain" description="PPM-type phosphatase" evidence="9">
    <location>
        <begin position="2"/>
        <end position="241"/>
    </location>
</feature>
<gene>
    <name evidence="11" type="ORF">E4031_09635</name>
    <name evidence="10" type="ORF">E4Z98_06230</name>
</gene>
<evidence type="ECO:0000259" key="9">
    <source>
        <dbReference type="PROSITE" id="PS51746"/>
    </source>
</evidence>
<dbReference type="Gene3D" id="3.60.40.10">
    <property type="entry name" value="PPM-type phosphatase domain"/>
    <property type="match status" value="1"/>
</dbReference>
<comment type="cofactor">
    <cofactor evidence="1">
        <name>Mn(2+)</name>
        <dbReference type="ChEBI" id="CHEBI:29035"/>
    </cofactor>
</comment>
<keyword evidence="4" id="KW-0378">Hydrolase</keyword>
<keyword evidence="6" id="KW-0464">Manganese</keyword>
<protein>
    <recommendedName>
        <fullName evidence="2">protein-serine/threonine phosphatase</fullName>
        <ecNumber evidence="2">3.1.3.16</ecNumber>
    </recommendedName>
</protein>
<keyword evidence="3" id="KW-0479">Metal-binding</keyword>
<dbReference type="InterPro" id="IPR036457">
    <property type="entry name" value="PPM-type-like_dom_sf"/>
</dbReference>